<reference evidence="1 2" key="1">
    <citation type="submission" date="2020-04" db="EMBL/GenBank/DDBJ databases">
        <authorList>
            <person name="Wallbank WR R."/>
            <person name="Pardo Diaz C."/>
            <person name="Kozak K."/>
            <person name="Martin S."/>
            <person name="Jiggins C."/>
            <person name="Moest M."/>
            <person name="Warren A I."/>
            <person name="Byers J.R.P. K."/>
            <person name="Montejo-Kovacevich G."/>
            <person name="Yen C E."/>
        </authorList>
    </citation>
    <scope>NUCLEOTIDE SEQUENCE [LARGE SCALE GENOMIC DNA]</scope>
</reference>
<dbReference type="OrthoDB" id="6916826at2759"/>
<accession>A0A8S1AF06</accession>
<evidence type="ECO:0000313" key="1">
    <source>
        <dbReference type="EMBL" id="CAB3245262.1"/>
    </source>
</evidence>
<dbReference type="Proteomes" id="UP000494106">
    <property type="component" value="Unassembled WGS sequence"/>
</dbReference>
<sequence length="289" mass="31846">MIDPKGSISTWEILGISLGIPGLGAHSSIDCYSPKRQPRVTTTDSVYIDNFPEVEYPGSITDTIKPFYLNANPFSSDVQSSFKSLTSGGTTKSRPTIILNINASDNSKDKTKHKLVTPEKAIPTQENNISETDINLNDEKTSNKPSIVLFEDDFGCQETNKEVTSRAEEEESSIDSEMAYVLGFIDNLDDFITTREVETEFIDFTNSSMQIFDDEHSNEIATITSDVPLVNSFVAESNESSHTETNLFDELADNSTVASWLVNGGLTDSSDYNDTDLLIGKISNDTDML</sequence>
<proteinExistence type="predicted"/>
<name>A0A8S1AF06_ARCPL</name>
<organism evidence="1 2">
    <name type="scientific">Arctia plantaginis</name>
    <name type="common">Wood tiger moth</name>
    <name type="synonym">Phalaena plantaginis</name>
    <dbReference type="NCBI Taxonomy" id="874455"/>
    <lineage>
        <taxon>Eukaryota</taxon>
        <taxon>Metazoa</taxon>
        <taxon>Ecdysozoa</taxon>
        <taxon>Arthropoda</taxon>
        <taxon>Hexapoda</taxon>
        <taxon>Insecta</taxon>
        <taxon>Pterygota</taxon>
        <taxon>Neoptera</taxon>
        <taxon>Endopterygota</taxon>
        <taxon>Lepidoptera</taxon>
        <taxon>Glossata</taxon>
        <taxon>Ditrysia</taxon>
        <taxon>Noctuoidea</taxon>
        <taxon>Erebidae</taxon>
        <taxon>Arctiinae</taxon>
        <taxon>Arctia</taxon>
    </lineage>
</organism>
<gene>
    <name evidence="1" type="ORF">APLA_LOCUS10348</name>
</gene>
<protein>
    <submittedName>
        <fullName evidence="1">Uncharacterized protein</fullName>
    </submittedName>
</protein>
<dbReference type="AlphaFoldDB" id="A0A8S1AF06"/>
<dbReference type="EMBL" id="CADEBC010000524">
    <property type="protein sequence ID" value="CAB3245262.1"/>
    <property type="molecule type" value="Genomic_DNA"/>
</dbReference>
<comment type="caution">
    <text evidence="1">The sequence shown here is derived from an EMBL/GenBank/DDBJ whole genome shotgun (WGS) entry which is preliminary data.</text>
</comment>
<keyword evidence="2" id="KW-1185">Reference proteome</keyword>
<evidence type="ECO:0000313" key="2">
    <source>
        <dbReference type="Proteomes" id="UP000494106"/>
    </source>
</evidence>